<keyword evidence="2" id="KW-1185">Reference proteome</keyword>
<gene>
    <name evidence="1" type="ORF">AKJ37_03345</name>
</gene>
<dbReference type="EMBL" id="LHXR01000037">
    <property type="protein sequence ID" value="KXA97260.1"/>
    <property type="molecule type" value="Genomic_DNA"/>
</dbReference>
<proteinExistence type="predicted"/>
<comment type="caution">
    <text evidence="1">The sequence shown here is derived from an EMBL/GenBank/DDBJ whole genome shotgun (WGS) entry which is preliminary data.</text>
</comment>
<dbReference type="Proteomes" id="UP000070463">
    <property type="component" value="Unassembled WGS sequence"/>
</dbReference>
<evidence type="ECO:0000313" key="1">
    <source>
        <dbReference type="EMBL" id="KXA97260.1"/>
    </source>
</evidence>
<sequence length="60" mass="7320">MIAKRENGGASNRLLRLVEVKERFAVETPPNFIWFVWYFYFFVHFQKFEKWLFVFPLTAG</sequence>
<dbReference type="AlphaFoldDB" id="A0A133USZ7"/>
<name>A0A133USZ7_9EURY</name>
<protein>
    <submittedName>
        <fullName evidence="1">Uncharacterized protein</fullName>
    </submittedName>
</protein>
<organism evidence="1 2">
    <name type="scientific">candidate division MSBL1 archaeon SCGC-AAA259I09</name>
    <dbReference type="NCBI Taxonomy" id="1698267"/>
    <lineage>
        <taxon>Archaea</taxon>
        <taxon>Methanobacteriati</taxon>
        <taxon>Methanobacteriota</taxon>
        <taxon>candidate division MSBL1</taxon>
    </lineage>
</organism>
<reference evidence="1 2" key="1">
    <citation type="journal article" date="2016" name="Sci. Rep.">
        <title>Metabolic traits of an uncultured archaeal lineage -MSBL1- from brine pools of the Red Sea.</title>
        <authorList>
            <person name="Mwirichia R."/>
            <person name="Alam I."/>
            <person name="Rashid M."/>
            <person name="Vinu M."/>
            <person name="Ba-Alawi W."/>
            <person name="Anthony Kamau A."/>
            <person name="Kamanda Ngugi D."/>
            <person name="Goker M."/>
            <person name="Klenk H.P."/>
            <person name="Bajic V."/>
            <person name="Stingl U."/>
        </authorList>
    </citation>
    <scope>NUCLEOTIDE SEQUENCE [LARGE SCALE GENOMIC DNA]</scope>
    <source>
        <strain evidence="1">SCGC-AAA259I09</strain>
    </source>
</reference>
<evidence type="ECO:0000313" key="2">
    <source>
        <dbReference type="Proteomes" id="UP000070463"/>
    </source>
</evidence>
<accession>A0A133USZ7</accession>